<organism evidence="1 2">
    <name type="scientific">Solicola gregarius</name>
    <dbReference type="NCBI Taxonomy" id="2908642"/>
    <lineage>
        <taxon>Bacteria</taxon>
        <taxon>Bacillati</taxon>
        <taxon>Actinomycetota</taxon>
        <taxon>Actinomycetes</taxon>
        <taxon>Propionibacteriales</taxon>
        <taxon>Nocardioidaceae</taxon>
        <taxon>Solicola</taxon>
    </lineage>
</organism>
<proteinExistence type="predicted"/>
<reference evidence="1" key="1">
    <citation type="submission" date="2022-01" db="EMBL/GenBank/DDBJ databases">
        <title>Nocardioidaceae gen. sp. A5X3R13.</title>
        <authorList>
            <person name="Lopez Marin M.A."/>
            <person name="Uhlik O."/>
        </authorList>
    </citation>
    <scope>NUCLEOTIDE SEQUENCE</scope>
    <source>
        <strain evidence="1">A5X3R13</strain>
    </source>
</reference>
<gene>
    <name evidence="1" type="ORF">L0C25_17270</name>
</gene>
<keyword evidence="2" id="KW-1185">Reference proteome</keyword>
<dbReference type="KEGG" id="sgrg:L0C25_17270"/>
<name>A0AA46TFK3_9ACTN</name>
<evidence type="ECO:0000313" key="2">
    <source>
        <dbReference type="Proteomes" id="UP001164390"/>
    </source>
</evidence>
<sequence>MVVRTNGERRGPAFLPARLVRGVTSSIVHGLTVFDAAERSRRNALAASVEITTACAERRRVDAFLADYASAGARAPKRPA</sequence>
<dbReference type="EMBL" id="CP094970">
    <property type="protein sequence ID" value="UYM04278.1"/>
    <property type="molecule type" value="Genomic_DNA"/>
</dbReference>
<dbReference type="Proteomes" id="UP001164390">
    <property type="component" value="Chromosome"/>
</dbReference>
<accession>A0AA46TFK3</accession>
<dbReference type="RefSeq" id="WP_271632948.1">
    <property type="nucleotide sequence ID" value="NZ_CP094970.1"/>
</dbReference>
<evidence type="ECO:0000313" key="1">
    <source>
        <dbReference type="EMBL" id="UYM04278.1"/>
    </source>
</evidence>
<dbReference type="AlphaFoldDB" id="A0AA46TFK3"/>
<protein>
    <submittedName>
        <fullName evidence="1">Uncharacterized protein</fullName>
    </submittedName>
</protein>